<evidence type="ECO:0000313" key="2">
    <source>
        <dbReference type="Proteomes" id="UP000236726"/>
    </source>
</evidence>
<protein>
    <submittedName>
        <fullName evidence="1">Uncharacterized protein</fullName>
    </submittedName>
</protein>
<evidence type="ECO:0000313" key="1">
    <source>
        <dbReference type="EMBL" id="SEF90408.1"/>
    </source>
</evidence>
<gene>
    <name evidence="1" type="ORF">SAMN05216537_11280</name>
</gene>
<dbReference type="AlphaFoldDB" id="A0A1H5VTX5"/>
<name>A0A1H5VTX5_9FIRM</name>
<organism evidence="1 2">
    <name type="scientific">Lachnospira multipara</name>
    <dbReference type="NCBI Taxonomy" id="28051"/>
    <lineage>
        <taxon>Bacteria</taxon>
        <taxon>Bacillati</taxon>
        <taxon>Bacillota</taxon>
        <taxon>Clostridia</taxon>
        <taxon>Lachnospirales</taxon>
        <taxon>Lachnospiraceae</taxon>
        <taxon>Lachnospira</taxon>
    </lineage>
</organism>
<accession>A0A1H5VTX5</accession>
<dbReference type="RefSeq" id="WP_103953130.1">
    <property type="nucleotide sequence ID" value="NZ_FNUL01000012.1"/>
</dbReference>
<dbReference type="EMBL" id="FNUL01000012">
    <property type="protein sequence ID" value="SEF90408.1"/>
    <property type="molecule type" value="Genomic_DNA"/>
</dbReference>
<proteinExistence type="predicted"/>
<dbReference type="Proteomes" id="UP000236726">
    <property type="component" value="Unassembled WGS sequence"/>
</dbReference>
<reference evidence="1 2" key="1">
    <citation type="submission" date="2016-10" db="EMBL/GenBank/DDBJ databases">
        <authorList>
            <person name="de Groot N.N."/>
        </authorList>
    </citation>
    <scope>NUCLEOTIDE SEQUENCE [LARGE SCALE GENOMIC DNA]</scope>
    <source>
        <strain evidence="1 2">D15d</strain>
    </source>
</reference>
<keyword evidence="2" id="KW-1185">Reference proteome</keyword>
<sequence length="234" mass="26560">MKNNIKPIVKDNLYDASNFTDWIDVKYGEMKCFLAYVDDNDALTRIHEIKANFDENATNQYLEVQVSFDKKGIIREVIMLIQEKIGDDWTDPERIGGHFFDSRGNVIGHEFLSREEFAELETLARQAYAAKYLIDTDSCDKRKMSYVLTLSGENKVKQFIAECVAKRKEILDAKLDTADETDLPTKEAIINDLEFTGIDSDGEYCNGWGVTDHYDSDGSLSLTAGTDFIIISFG</sequence>